<gene>
    <name evidence="2" type="ORF">HK414_24715</name>
</gene>
<sequence>MKKNKRAILSPEEAARRRFLQLFGAAVPRAWRPGWPAAAAATTAPHRRKPRGRPDGGAHLLLQSGTLAPTGGVRGDGGRCAAPAGGGHARTPAQARRNNVQVPDDAITHVAERIPMLSDGPQMCMVRGYDPAQPGQWHLQGLFTHIPRAVRASGLRKGACGGKDADALRARFVAACGGSLQAAAVATAGAANFCSTAGDFKDTFDTAVSLIHSHPEIMSPDAATPTTSTRTSSAPTQPRSSWRCPSSKRATTG</sequence>
<accession>A0ABX6P5L2</accession>
<reference evidence="2 3" key="2">
    <citation type="submission" date="2020-05" db="EMBL/GenBank/DDBJ databases">
        <authorList>
            <person name="Khan S.A."/>
            <person name="Jeon C.O."/>
            <person name="Chun B.H."/>
        </authorList>
    </citation>
    <scope>NUCLEOTIDE SEQUENCE [LARGE SCALE GENOMIC DNA]</scope>
    <source>
        <strain evidence="2 3">H242</strain>
    </source>
</reference>
<dbReference type="Proteomes" id="UP000500826">
    <property type="component" value="Chromosome"/>
</dbReference>
<feature type="region of interest" description="Disordered" evidence="1">
    <location>
        <begin position="215"/>
        <end position="253"/>
    </location>
</feature>
<feature type="compositionally biased region" description="Low complexity" evidence="1">
    <location>
        <begin position="219"/>
        <end position="241"/>
    </location>
</feature>
<evidence type="ECO:0000256" key="1">
    <source>
        <dbReference type="SAM" id="MobiDB-lite"/>
    </source>
</evidence>
<evidence type="ECO:0000313" key="3">
    <source>
        <dbReference type="Proteomes" id="UP000500826"/>
    </source>
</evidence>
<proteinExistence type="predicted"/>
<evidence type="ECO:0000313" key="2">
    <source>
        <dbReference type="EMBL" id="QJW85407.1"/>
    </source>
</evidence>
<dbReference type="EMBL" id="CP053418">
    <property type="protein sequence ID" value="QJW85407.1"/>
    <property type="molecule type" value="Genomic_DNA"/>
</dbReference>
<name>A0ABX6P5L2_9BURK</name>
<protein>
    <submittedName>
        <fullName evidence="2">Uncharacterized protein</fullName>
    </submittedName>
</protein>
<keyword evidence="3" id="KW-1185">Reference proteome</keyword>
<organism evidence="2 3">
    <name type="scientific">Ramlibacter terrae</name>
    <dbReference type="NCBI Taxonomy" id="2732511"/>
    <lineage>
        <taxon>Bacteria</taxon>
        <taxon>Pseudomonadati</taxon>
        <taxon>Pseudomonadota</taxon>
        <taxon>Betaproteobacteria</taxon>
        <taxon>Burkholderiales</taxon>
        <taxon>Comamonadaceae</taxon>
        <taxon>Ramlibacter</taxon>
    </lineage>
</organism>
<reference evidence="2 3" key="1">
    <citation type="submission" date="2020-05" db="EMBL/GenBank/DDBJ databases">
        <title>Ramlibacter rhizophilus sp. nov., isolated from rhizosphere soil of national flower Mugunghwa from South Korea.</title>
        <authorList>
            <person name="Zheng-Fei Y."/>
            <person name="Huan T."/>
        </authorList>
    </citation>
    <scope>NUCLEOTIDE SEQUENCE [LARGE SCALE GENOMIC DNA]</scope>
    <source>
        <strain evidence="2 3">H242</strain>
    </source>
</reference>
<feature type="region of interest" description="Disordered" evidence="1">
    <location>
        <begin position="38"/>
        <end position="93"/>
    </location>
</feature>